<evidence type="ECO:0000259" key="2">
    <source>
        <dbReference type="Pfam" id="PF00892"/>
    </source>
</evidence>
<dbReference type="InterPro" id="IPR000620">
    <property type="entry name" value="EamA_dom"/>
</dbReference>
<feature type="transmembrane region" description="Helical" evidence="1">
    <location>
        <begin position="166"/>
        <end position="183"/>
    </location>
</feature>
<feature type="transmembrane region" description="Helical" evidence="1">
    <location>
        <begin position="268"/>
        <end position="288"/>
    </location>
</feature>
<feature type="transmembrane region" description="Helical" evidence="1">
    <location>
        <begin position="109"/>
        <end position="129"/>
    </location>
</feature>
<feature type="domain" description="EamA" evidence="2">
    <location>
        <begin position="165"/>
        <end position="310"/>
    </location>
</feature>
<sequence length="330" mass="33273">MTTLTHDASRGASVSRVPAGLAFALVSSLSFGLSGAVARGLLDTGWSPGATTLIRVSVAALVVLPLGLVALRGRWELLRRNASLVLTYGVLAVAGAQFCYFSAVQHMQVGPALLIEYTAPAAVVVWLWLRHGQRPGPVTLAGAGLAVLGLVLVLDVVSGADLSVPGVLWALGAMVGATAYFLISADEDNGLPPLSLAAGGLVVGAVALGLLGLVGLLPMEAGTADVSYAGAAGGTVAWWVPVLVLGLVTAALAYTSGIAAGRRLGSRLASFVALTEVLAAVVAAWLLLGELPRGIQLVGGLVVLAGVVTVKLGEGRGAHIAERPEPVIQN</sequence>
<dbReference type="AlphaFoldDB" id="A0A6J6SZI0"/>
<proteinExistence type="predicted"/>
<organism evidence="3">
    <name type="scientific">freshwater metagenome</name>
    <dbReference type="NCBI Taxonomy" id="449393"/>
    <lineage>
        <taxon>unclassified sequences</taxon>
        <taxon>metagenomes</taxon>
        <taxon>ecological metagenomes</taxon>
    </lineage>
</organism>
<feature type="transmembrane region" description="Helical" evidence="1">
    <location>
        <begin position="83"/>
        <end position="103"/>
    </location>
</feature>
<dbReference type="InterPro" id="IPR037185">
    <property type="entry name" value="EmrE-like"/>
</dbReference>
<dbReference type="Pfam" id="PF00892">
    <property type="entry name" value="EamA"/>
    <property type="match status" value="2"/>
</dbReference>
<evidence type="ECO:0000256" key="1">
    <source>
        <dbReference type="SAM" id="Phobius"/>
    </source>
</evidence>
<reference evidence="3" key="1">
    <citation type="submission" date="2020-05" db="EMBL/GenBank/DDBJ databases">
        <authorList>
            <person name="Chiriac C."/>
            <person name="Salcher M."/>
            <person name="Ghai R."/>
            <person name="Kavagutti S V."/>
        </authorList>
    </citation>
    <scope>NUCLEOTIDE SEQUENCE</scope>
</reference>
<feature type="transmembrane region" description="Helical" evidence="1">
    <location>
        <begin position="53"/>
        <end position="71"/>
    </location>
</feature>
<keyword evidence="1" id="KW-1133">Transmembrane helix</keyword>
<feature type="domain" description="EamA" evidence="2">
    <location>
        <begin position="20"/>
        <end position="154"/>
    </location>
</feature>
<evidence type="ECO:0000313" key="3">
    <source>
        <dbReference type="EMBL" id="CAB4740148.1"/>
    </source>
</evidence>
<feature type="transmembrane region" description="Helical" evidence="1">
    <location>
        <begin position="294"/>
        <end position="313"/>
    </location>
</feature>
<dbReference type="PANTHER" id="PTHR22911">
    <property type="entry name" value="ACYL-MALONYL CONDENSING ENZYME-RELATED"/>
    <property type="match status" value="1"/>
</dbReference>
<accession>A0A6J6SZI0</accession>
<dbReference type="PANTHER" id="PTHR22911:SF79">
    <property type="entry name" value="MOBA-LIKE NTP TRANSFERASE DOMAIN-CONTAINING PROTEIN"/>
    <property type="match status" value="1"/>
</dbReference>
<name>A0A6J6SZI0_9ZZZZ</name>
<feature type="transmembrane region" description="Helical" evidence="1">
    <location>
        <begin position="236"/>
        <end position="256"/>
    </location>
</feature>
<feature type="transmembrane region" description="Helical" evidence="1">
    <location>
        <begin position="21"/>
        <end position="41"/>
    </location>
</feature>
<dbReference type="GO" id="GO:0016020">
    <property type="term" value="C:membrane"/>
    <property type="evidence" value="ECO:0007669"/>
    <property type="project" value="InterPro"/>
</dbReference>
<dbReference type="EMBL" id="CAEZYQ010000008">
    <property type="protein sequence ID" value="CAB4740148.1"/>
    <property type="molecule type" value="Genomic_DNA"/>
</dbReference>
<protein>
    <submittedName>
        <fullName evidence="3">Unannotated protein</fullName>
    </submittedName>
</protein>
<feature type="transmembrane region" description="Helical" evidence="1">
    <location>
        <begin position="136"/>
        <end position="154"/>
    </location>
</feature>
<dbReference type="SUPFAM" id="SSF103481">
    <property type="entry name" value="Multidrug resistance efflux transporter EmrE"/>
    <property type="match status" value="2"/>
</dbReference>
<keyword evidence="1" id="KW-0812">Transmembrane</keyword>
<gene>
    <name evidence="3" type="ORF">UFOPK2761_01199</name>
</gene>
<keyword evidence="1" id="KW-0472">Membrane</keyword>
<feature type="transmembrane region" description="Helical" evidence="1">
    <location>
        <begin position="195"/>
        <end position="216"/>
    </location>
</feature>